<evidence type="ECO:0000256" key="1">
    <source>
        <dbReference type="SAM" id="SignalP"/>
    </source>
</evidence>
<evidence type="ECO:0000313" key="2">
    <source>
        <dbReference type="EMBL" id="SCM71853.1"/>
    </source>
</evidence>
<dbReference type="Pfam" id="PF13379">
    <property type="entry name" value="NMT1_2"/>
    <property type="match status" value="1"/>
</dbReference>
<sequence length="359" mass="40066">MLKKYIILFLATLMLLHFTAPGADAARLVRVPTAWVDEFETFLMWYAKEKKWDREAGLDIEINQYNSGSEILNAHSTGAWVYAGMGVIPAILGNMRHNVVAMAIGVDEAAANGVVVPADSPIAKVRGWNKEYPNVLGSPDTVRGKTFVLTDISSAHYVLSIWLKTLGLQDSDISIRDMAQGLVVASLENHIGDGAALWAPQLYLALDKGAVLVADLKYCGKESYTYLVADAEYAKANPEITAKFLTVYFRAVDDYMSKSPETFLQDYRRFYLEWAGKDYDEELLRRDIKSHQVLPLAEQQSLFDETNGRSGAQKDIEDVARFFGSLGRLSKDELSRVSTSSYATDKYIKLVPPNLKLKK</sequence>
<dbReference type="EMBL" id="FMJC01000002">
    <property type="protein sequence ID" value="SCM71853.1"/>
    <property type="molecule type" value="Genomic_DNA"/>
</dbReference>
<feature type="chain" id="PRO_5012352140" evidence="1">
    <location>
        <begin position="26"/>
        <end position="359"/>
    </location>
</feature>
<dbReference type="PANTHER" id="PTHR30024:SF42">
    <property type="entry name" value="ALIPHATIC SULFONATES-BINDING PROTEIN-RELATED"/>
    <property type="match status" value="1"/>
</dbReference>
<dbReference type="PANTHER" id="PTHR30024">
    <property type="entry name" value="ALIPHATIC SULFONATES-BINDING PROTEIN-RELATED"/>
    <property type="match status" value="1"/>
</dbReference>
<dbReference type="RefSeq" id="WP_179979940.1">
    <property type="nucleotide sequence ID" value="NZ_LT608333.1"/>
</dbReference>
<reference evidence="2" key="1">
    <citation type="submission" date="2016-08" db="EMBL/GenBank/DDBJ databases">
        <authorList>
            <person name="Seilhamer J.J."/>
        </authorList>
    </citation>
    <scope>NUCLEOTIDE SEQUENCE</scope>
    <source>
        <strain evidence="2">86-1</strain>
    </source>
</reference>
<organism evidence="2">
    <name type="scientific">uncultured Desulfovibrio sp</name>
    <dbReference type="NCBI Taxonomy" id="167968"/>
    <lineage>
        <taxon>Bacteria</taxon>
        <taxon>Pseudomonadati</taxon>
        <taxon>Thermodesulfobacteriota</taxon>
        <taxon>Desulfovibrionia</taxon>
        <taxon>Desulfovibrionales</taxon>
        <taxon>Desulfovibrionaceae</taxon>
        <taxon>Desulfovibrio</taxon>
        <taxon>environmental samples</taxon>
    </lineage>
</organism>
<proteinExistence type="predicted"/>
<feature type="signal peptide" evidence="1">
    <location>
        <begin position="1"/>
        <end position="25"/>
    </location>
</feature>
<dbReference type="AlphaFoldDB" id="A0A212L2R9"/>
<gene>
    <name evidence="2" type="ORF">KL86DES1_20241</name>
</gene>
<dbReference type="SUPFAM" id="SSF53850">
    <property type="entry name" value="Periplasmic binding protein-like II"/>
    <property type="match status" value="1"/>
</dbReference>
<name>A0A212L2R9_9BACT</name>
<accession>A0A212L2R9</accession>
<dbReference type="Gene3D" id="3.40.190.10">
    <property type="entry name" value="Periplasmic binding protein-like II"/>
    <property type="match status" value="2"/>
</dbReference>
<protein>
    <submittedName>
        <fullName evidence="2">ABC-type nitrate/sulfonate/bicarbonate transport systems periplasmic components-like protein</fullName>
    </submittedName>
</protein>
<keyword evidence="1" id="KW-0732">Signal</keyword>